<dbReference type="Proteomes" id="UP001055057">
    <property type="component" value="Unassembled WGS sequence"/>
</dbReference>
<evidence type="ECO:0000313" key="2">
    <source>
        <dbReference type="Proteomes" id="UP001055057"/>
    </source>
</evidence>
<organism evidence="1 2">
    <name type="scientific">Methylobacterium trifolii</name>
    <dbReference type="NCBI Taxonomy" id="1003092"/>
    <lineage>
        <taxon>Bacteria</taxon>
        <taxon>Pseudomonadati</taxon>
        <taxon>Pseudomonadota</taxon>
        <taxon>Alphaproteobacteria</taxon>
        <taxon>Hyphomicrobiales</taxon>
        <taxon>Methylobacteriaceae</taxon>
        <taxon>Methylobacterium</taxon>
    </lineage>
</organism>
<accession>A0ABQ4U370</accession>
<reference evidence="1" key="1">
    <citation type="journal article" date="2021" name="Front. Microbiol.">
        <title>Comprehensive Comparative Genomics and Phenotyping of Methylobacterium Species.</title>
        <authorList>
            <person name="Alessa O."/>
            <person name="Ogura Y."/>
            <person name="Fujitani Y."/>
            <person name="Takami H."/>
            <person name="Hayashi T."/>
            <person name="Sahin N."/>
            <person name="Tani A."/>
        </authorList>
    </citation>
    <scope>NUCLEOTIDE SEQUENCE</scope>
    <source>
        <strain evidence="1">DSM 23632</strain>
    </source>
</reference>
<name>A0ABQ4U370_9HYPH</name>
<gene>
    <name evidence="1" type="ORF">MPOCJGCO_3565</name>
</gene>
<dbReference type="EMBL" id="BPRB01000214">
    <property type="protein sequence ID" value="GJE61443.1"/>
    <property type="molecule type" value="Genomic_DNA"/>
</dbReference>
<comment type="caution">
    <text evidence="1">The sequence shown here is derived from an EMBL/GenBank/DDBJ whole genome shotgun (WGS) entry which is preliminary data.</text>
</comment>
<evidence type="ECO:0000313" key="1">
    <source>
        <dbReference type="EMBL" id="GJE61443.1"/>
    </source>
</evidence>
<proteinExistence type="predicted"/>
<reference evidence="1" key="2">
    <citation type="submission" date="2021-08" db="EMBL/GenBank/DDBJ databases">
        <authorList>
            <person name="Tani A."/>
            <person name="Ola A."/>
            <person name="Ogura Y."/>
            <person name="Katsura K."/>
            <person name="Hayashi T."/>
        </authorList>
    </citation>
    <scope>NUCLEOTIDE SEQUENCE</scope>
    <source>
        <strain evidence="1">DSM 23632</strain>
    </source>
</reference>
<keyword evidence="2" id="KW-1185">Reference proteome</keyword>
<sequence length="91" mass="10161">MDPEHGHCGPREIDVTRKELLDRLEAVQAALGPRAHTSFNSSLFGDAALLKRIEAFEAQVNAVEKPKIADYTGNMFSRIANRRNAEAIQKR</sequence>
<dbReference type="RefSeq" id="WP_238184008.1">
    <property type="nucleotide sequence ID" value="NZ_BPRB01000214.1"/>
</dbReference>
<protein>
    <submittedName>
        <fullName evidence="1">Uncharacterized protein</fullName>
    </submittedName>
</protein>